<evidence type="ECO:0000256" key="2">
    <source>
        <dbReference type="ARBA" id="ARBA00022737"/>
    </source>
</evidence>
<feature type="compositionally biased region" description="Low complexity" evidence="3">
    <location>
        <begin position="159"/>
        <end position="176"/>
    </location>
</feature>
<dbReference type="PANTHER" id="PTHR45632">
    <property type="entry name" value="LD33804P"/>
    <property type="match status" value="1"/>
</dbReference>
<reference evidence="4 5" key="1">
    <citation type="journal article" date="2023" name="Arcadia Sci">
        <title>De novo assembly of a long-read Amblyomma americanum tick genome.</title>
        <authorList>
            <person name="Chou S."/>
            <person name="Poskanzer K.E."/>
            <person name="Rollins M."/>
            <person name="Thuy-Boun P.S."/>
        </authorList>
    </citation>
    <scope>NUCLEOTIDE SEQUENCE [LARGE SCALE GENOMIC DNA]</scope>
    <source>
        <strain evidence="4">F_SG_1</strain>
        <tissue evidence="4">Salivary glands</tissue>
    </source>
</reference>
<dbReference type="PANTHER" id="PTHR45632:SF3">
    <property type="entry name" value="KELCH-LIKE PROTEIN 32"/>
    <property type="match status" value="1"/>
</dbReference>
<dbReference type="Gene3D" id="2.120.10.80">
    <property type="entry name" value="Kelch-type beta propeller"/>
    <property type="match status" value="1"/>
</dbReference>
<keyword evidence="5" id="KW-1185">Reference proteome</keyword>
<dbReference type="SUPFAM" id="SSF117281">
    <property type="entry name" value="Kelch motif"/>
    <property type="match status" value="1"/>
</dbReference>
<organism evidence="4 5">
    <name type="scientific">Amblyomma americanum</name>
    <name type="common">Lone star tick</name>
    <dbReference type="NCBI Taxonomy" id="6943"/>
    <lineage>
        <taxon>Eukaryota</taxon>
        <taxon>Metazoa</taxon>
        <taxon>Ecdysozoa</taxon>
        <taxon>Arthropoda</taxon>
        <taxon>Chelicerata</taxon>
        <taxon>Arachnida</taxon>
        <taxon>Acari</taxon>
        <taxon>Parasitiformes</taxon>
        <taxon>Ixodida</taxon>
        <taxon>Ixodoidea</taxon>
        <taxon>Ixodidae</taxon>
        <taxon>Amblyomminae</taxon>
        <taxon>Amblyomma</taxon>
    </lineage>
</organism>
<protein>
    <submittedName>
        <fullName evidence="4">Uncharacterized protein</fullName>
    </submittedName>
</protein>
<feature type="region of interest" description="Disordered" evidence="3">
    <location>
        <begin position="129"/>
        <end position="177"/>
    </location>
</feature>
<evidence type="ECO:0000256" key="1">
    <source>
        <dbReference type="ARBA" id="ARBA00022441"/>
    </source>
</evidence>
<evidence type="ECO:0000313" key="4">
    <source>
        <dbReference type="EMBL" id="KAK8770747.1"/>
    </source>
</evidence>
<keyword evidence="2" id="KW-0677">Repeat</keyword>
<gene>
    <name evidence="4" type="ORF">V5799_012781</name>
</gene>
<dbReference type="AlphaFoldDB" id="A0AAQ4E7N1"/>
<comment type="caution">
    <text evidence="4">The sequence shown here is derived from an EMBL/GenBank/DDBJ whole genome shotgun (WGS) entry which is preliminary data.</text>
</comment>
<keyword evidence="1" id="KW-0880">Kelch repeat</keyword>
<dbReference type="EMBL" id="JARKHS020020606">
    <property type="protein sequence ID" value="KAK8770747.1"/>
    <property type="molecule type" value="Genomic_DNA"/>
</dbReference>
<proteinExistence type="predicted"/>
<evidence type="ECO:0000256" key="3">
    <source>
        <dbReference type="SAM" id="MobiDB-lite"/>
    </source>
</evidence>
<name>A0AAQ4E7N1_AMBAM</name>
<feature type="compositionally biased region" description="Polar residues" evidence="3">
    <location>
        <begin position="129"/>
        <end position="139"/>
    </location>
</feature>
<sequence length="290" mass="31160">MERLLVWYRTANKGNNARDRQAALRLVASRFDEVVADERFLRLSVAEVVPLFSCSRLGTSGLVKPTSTYNITNFSMVPCDVQGSLLAGGRQGAPAVQVRQSATDLSLSQAGSSAANSFVDAVEKETTAATVHAQPTSAEVSPLKGARDPHGSKDSQLAKSTESMSSDSSTKTMPSPVREPFTPIMKVVIKDGASVLAFDPSFNTVQQCSVLPTPLHHHRTVLVGSDVIVVGGMLESADGPYLCTRRCYRLNVAKMQWSRVADLKTERAHHGLVHCDGRILALGGLTIGRK</sequence>
<accession>A0AAQ4E7N1</accession>
<dbReference type="InterPro" id="IPR015915">
    <property type="entry name" value="Kelch-typ_b-propeller"/>
</dbReference>
<dbReference type="Proteomes" id="UP001321473">
    <property type="component" value="Unassembled WGS sequence"/>
</dbReference>
<evidence type="ECO:0000313" key="5">
    <source>
        <dbReference type="Proteomes" id="UP001321473"/>
    </source>
</evidence>